<dbReference type="RefSeq" id="WP_250199243.1">
    <property type="nucleotide sequence ID" value="NZ_CP097636.1"/>
</dbReference>
<keyword evidence="1" id="KW-0175">Coiled coil</keyword>
<keyword evidence="3" id="KW-1185">Reference proteome</keyword>
<protein>
    <submittedName>
        <fullName evidence="2">Uncharacterized protein</fullName>
    </submittedName>
</protein>
<feature type="coiled-coil region" evidence="1">
    <location>
        <begin position="200"/>
        <end position="282"/>
    </location>
</feature>
<proteinExistence type="predicted"/>
<evidence type="ECO:0000256" key="1">
    <source>
        <dbReference type="SAM" id="Coils"/>
    </source>
</evidence>
<evidence type="ECO:0000313" key="3">
    <source>
        <dbReference type="Proteomes" id="UP001056201"/>
    </source>
</evidence>
<dbReference type="EMBL" id="CP097636">
    <property type="protein sequence ID" value="URI11045.1"/>
    <property type="molecule type" value="Genomic_DNA"/>
</dbReference>
<reference evidence="2" key="1">
    <citation type="submission" date="2022-05" db="EMBL/GenBank/DDBJ databases">
        <title>An RpoN-dependent PEP-CTERM gene is involved in floc formation of an Aquincola tertiaricarbonis strain.</title>
        <authorList>
            <person name="Qiu D."/>
            <person name="Xia M."/>
        </authorList>
    </citation>
    <scope>NUCLEOTIDE SEQUENCE</scope>
    <source>
        <strain evidence="2">RN12</strain>
    </source>
</reference>
<dbReference type="SUPFAM" id="SSF110849">
    <property type="entry name" value="ParB/Sulfiredoxin"/>
    <property type="match status" value="1"/>
</dbReference>
<evidence type="ECO:0000313" key="2">
    <source>
        <dbReference type="EMBL" id="URI11045.1"/>
    </source>
</evidence>
<name>A0ABY4SI97_AQUTE</name>
<dbReference type="InterPro" id="IPR036086">
    <property type="entry name" value="ParB/Sulfiredoxin_sf"/>
</dbReference>
<gene>
    <name evidence="2" type="ORF">MW290_18930</name>
</gene>
<dbReference type="Proteomes" id="UP001056201">
    <property type="component" value="Chromosome 2"/>
</dbReference>
<accession>A0ABY4SI97</accession>
<organism evidence="2 3">
    <name type="scientific">Aquincola tertiaricarbonis</name>
    <dbReference type="NCBI Taxonomy" id="391953"/>
    <lineage>
        <taxon>Bacteria</taxon>
        <taxon>Pseudomonadati</taxon>
        <taxon>Pseudomonadota</taxon>
        <taxon>Betaproteobacteria</taxon>
        <taxon>Burkholderiales</taxon>
        <taxon>Sphaerotilaceae</taxon>
        <taxon>Aquincola</taxon>
    </lineage>
</organism>
<sequence>MRPPYAQHPLSAAFPPMSPEEFEALVADISANGQQEAIVLFEDKVLDGWNRQAACVQAGREPITTPLPQGVNPVQFVMSRNLHRRHLSASQRALAVAACASWRPVGRPANAATVAALHAPSTVAEAAEEAGVGVRTMERAKKVVKDAAAEVIEAVRTGSMTVDKAADIAALPKEEQAEAVAAPAAKPAKAKAPKADAASAEEVADLRAQLAEMARNLEETMADNATMAAVFEADDKLAEAMKEITKLRAQVSTLTERNNGLMAEKNAAIRQAKAAQKKLQAAGVAA</sequence>
<dbReference type="SUPFAM" id="SSF109709">
    <property type="entry name" value="KorB DNA-binding domain-like"/>
    <property type="match status" value="1"/>
</dbReference>
<dbReference type="Gene3D" id="1.10.10.2830">
    <property type="match status" value="1"/>
</dbReference>